<dbReference type="GO" id="GO:0016279">
    <property type="term" value="F:protein-lysine N-methyltransferase activity"/>
    <property type="evidence" value="ECO:0007669"/>
    <property type="project" value="TreeGrafter"/>
</dbReference>
<dbReference type="OrthoDB" id="189743at2"/>
<dbReference type="PANTHER" id="PTHR12843:SF5">
    <property type="entry name" value="EEF1A LYSINE METHYLTRANSFERASE 2"/>
    <property type="match status" value="1"/>
</dbReference>
<dbReference type="SUPFAM" id="SSF53335">
    <property type="entry name" value="S-adenosyl-L-methionine-dependent methyltransferases"/>
    <property type="match status" value="1"/>
</dbReference>
<dbReference type="InterPro" id="IPR029063">
    <property type="entry name" value="SAM-dependent_MTases_sf"/>
</dbReference>
<reference evidence="2 3" key="1">
    <citation type="submission" date="2018-05" db="EMBL/GenBank/DDBJ databases">
        <title>Genomic Encyclopedia of Type Strains, Phase IV (KMG-IV): sequencing the most valuable type-strain genomes for metagenomic binning, comparative biology and taxonomic classification.</title>
        <authorList>
            <person name="Goeker M."/>
        </authorList>
    </citation>
    <scope>NUCLEOTIDE SEQUENCE [LARGE SCALE GENOMIC DNA]</scope>
    <source>
        <strain evidence="2 3">DSM 44704</strain>
    </source>
</reference>
<feature type="domain" description="Methyltransferase" evidence="1">
    <location>
        <begin position="45"/>
        <end position="142"/>
    </location>
</feature>
<accession>A0A318KC63</accession>
<dbReference type="GO" id="GO:0032259">
    <property type="term" value="P:methylation"/>
    <property type="evidence" value="ECO:0007669"/>
    <property type="project" value="UniProtKB-KW"/>
</dbReference>
<dbReference type="PANTHER" id="PTHR12843">
    <property type="entry name" value="PROTEIN-LYSINE N-METHYLTRANSFERASE METTL10"/>
    <property type="match status" value="1"/>
</dbReference>
<dbReference type="Proteomes" id="UP000247569">
    <property type="component" value="Unassembled WGS sequence"/>
</dbReference>
<proteinExistence type="predicted"/>
<dbReference type="Gene3D" id="3.40.50.150">
    <property type="entry name" value="Vaccinia Virus protein VP39"/>
    <property type="match status" value="1"/>
</dbReference>
<keyword evidence="3" id="KW-1185">Reference proteome</keyword>
<dbReference type="RefSeq" id="WP_040742498.1">
    <property type="nucleotide sequence ID" value="NZ_QJKF01000001.1"/>
</dbReference>
<dbReference type="AlphaFoldDB" id="A0A318KC63"/>
<protein>
    <submittedName>
        <fullName evidence="2">Methyltransferase family protein</fullName>
    </submittedName>
</protein>
<evidence type="ECO:0000259" key="1">
    <source>
        <dbReference type="Pfam" id="PF13649"/>
    </source>
</evidence>
<organism evidence="2 3">
    <name type="scientific">Nocardia tenerifensis</name>
    <dbReference type="NCBI Taxonomy" id="228006"/>
    <lineage>
        <taxon>Bacteria</taxon>
        <taxon>Bacillati</taxon>
        <taxon>Actinomycetota</taxon>
        <taxon>Actinomycetes</taxon>
        <taxon>Mycobacteriales</taxon>
        <taxon>Nocardiaceae</taxon>
        <taxon>Nocardia</taxon>
    </lineage>
</organism>
<gene>
    <name evidence="2" type="ORF">DFR70_1011150</name>
</gene>
<name>A0A318KC63_9NOCA</name>
<sequence length="206" mass="22691">MAIPYALLYRVGFTPWERARPVLAGRLGALLRTEELAHPEGSSALDIGCGTGEYVLQLAERGWRSCGIDTAAPALRRARELAETRRLPVEFHRADVTDLRRTLPSAARRDYRLLLDIGCFHGLGARQRQRYGAEITALTQPGATMLLFAFAPGRRGPTPHGAGRIDLERHLPGWHVDEIGSTAESSVPGPHAADAAPQWYRLTRKP</sequence>
<comment type="caution">
    <text evidence="2">The sequence shown here is derived from an EMBL/GenBank/DDBJ whole genome shotgun (WGS) entry which is preliminary data.</text>
</comment>
<dbReference type="CDD" id="cd02440">
    <property type="entry name" value="AdoMet_MTases"/>
    <property type="match status" value="1"/>
</dbReference>
<keyword evidence="2" id="KW-0489">Methyltransferase</keyword>
<dbReference type="GO" id="GO:0005737">
    <property type="term" value="C:cytoplasm"/>
    <property type="evidence" value="ECO:0007669"/>
    <property type="project" value="TreeGrafter"/>
</dbReference>
<dbReference type="InterPro" id="IPR041698">
    <property type="entry name" value="Methyltransf_25"/>
</dbReference>
<evidence type="ECO:0000313" key="3">
    <source>
        <dbReference type="Proteomes" id="UP000247569"/>
    </source>
</evidence>
<dbReference type="Pfam" id="PF13649">
    <property type="entry name" value="Methyltransf_25"/>
    <property type="match status" value="1"/>
</dbReference>
<dbReference type="EMBL" id="QJKF01000001">
    <property type="protein sequence ID" value="PXX71716.1"/>
    <property type="molecule type" value="Genomic_DNA"/>
</dbReference>
<keyword evidence="2" id="KW-0808">Transferase</keyword>
<evidence type="ECO:0000313" key="2">
    <source>
        <dbReference type="EMBL" id="PXX71716.1"/>
    </source>
</evidence>